<evidence type="ECO:0000259" key="4">
    <source>
        <dbReference type="PROSITE" id="PS50949"/>
    </source>
</evidence>
<dbReference type="Proteomes" id="UP001589692">
    <property type="component" value="Unassembled WGS sequence"/>
</dbReference>
<protein>
    <submittedName>
        <fullName evidence="5">GntR family transcriptional regulator</fullName>
    </submittedName>
</protein>
<dbReference type="InterPro" id="IPR011663">
    <property type="entry name" value="UTRA"/>
</dbReference>
<evidence type="ECO:0000256" key="3">
    <source>
        <dbReference type="ARBA" id="ARBA00023163"/>
    </source>
</evidence>
<dbReference type="PANTHER" id="PTHR44846:SF17">
    <property type="entry name" value="GNTR-FAMILY TRANSCRIPTIONAL REGULATOR"/>
    <property type="match status" value="1"/>
</dbReference>
<dbReference type="InterPro" id="IPR036388">
    <property type="entry name" value="WH-like_DNA-bd_sf"/>
</dbReference>
<organism evidence="5 6">
    <name type="scientific">Rhizobium puerariae</name>
    <dbReference type="NCBI Taxonomy" id="1585791"/>
    <lineage>
        <taxon>Bacteria</taxon>
        <taxon>Pseudomonadati</taxon>
        <taxon>Pseudomonadota</taxon>
        <taxon>Alphaproteobacteria</taxon>
        <taxon>Hyphomicrobiales</taxon>
        <taxon>Rhizobiaceae</taxon>
        <taxon>Rhizobium/Agrobacterium group</taxon>
        <taxon>Rhizobium</taxon>
    </lineage>
</organism>
<dbReference type="SUPFAM" id="SSF46785">
    <property type="entry name" value="Winged helix' DNA-binding domain"/>
    <property type="match status" value="1"/>
</dbReference>
<keyword evidence="6" id="KW-1185">Reference proteome</keyword>
<keyword evidence="3" id="KW-0804">Transcription</keyword>
<sequence length="243" mass="26882">MIRMMGRERTVVAQLRDALLDLIKTRKLELGDKLPSEERLTQEFGVARPTLREALKILEQDGIIRTEHGRGRFIMAGAALYIERPITTFESVTDMVEGFGYSTTTRLLNLTEMAADEEIAAGLQCAAGTPVLRIERLRSEGTRPILYSVDVIKAETAGNAIDTIDWSGSLVHILRRRGAAPVASTASVSATLLPADAVKQWKLADFGPVLLVTETCFTAEGLPILFAKDYHHGKYFTFSFARR</sequence>
<dbReference type="InterPro" id="IPR050679">
    <property type="entry name" value="Bact_HTH_transcr_reg"/>
</dbReference>
<dbReference type="InterPro" id="IPR036390">
    <property type="entry name" value="WH_DNA-bd_sf"/>
</dbReference>
<comment type="caution">
    <text evidence="5">The sequence shown here is derived from an EMBL/GenBank/DDBJ whole genome shotgun (WGS) entry which is preliminary data.</text>
</comment>
<dbReference type="EMBL" id="JBHMAA010000007">
    <property type="protein sequence ID" value="MFB9948254.1"/>
    <property type="molecule type" value="Genomic_DNA"/>
</dbReference>
<dbReference type="InterPro" id="IPR028978">
    <property type="entry name" value="Chorismate_lyase_/UTRA_dom_sf"/>
</dbReference>
<dbReference type="SMART" id="SM00866">
    <property type="entry name" value="UTRA"/>
    <property type="match status" value="1"/>
</dbReference>
<dbReference type="SMART" id="SM00345">
    <property type="entry name" value="HTH_GNTR"/>
    <property type="match status" value="1"/>
</dbReference>
<dbReference type="SUPFAM" id="SSF64288">
    <property type="entry name" value="Chorismate lyase-like"/>
    <property type="match status" value="1"/>
</dbReference>
<name>A0ABV6ACA0_9HYPH</name>
<gene>
    <name evidence="5" type="ORF">ACFFP0_05305</name>
</gene>
<dbReference type="Gene3D" id="3.40.1410.10">
    <property type="entry name" value="Chorismate lyase-like"/>
    <property type="match status" value="1"/>
</dbReference>
<evidence type="ECO:0000256" key="1">
    <source>
        <dbReference type="ARBA" id="ARBA00023015"/>
    </source>
</evidence>
<dbReference type="Pfam" id="PF00392">
    <property type="entry name" value="GntR"/>
    <property type="match status" value="1"/>
</dbReference>
<keyword evidence="2" id="KW-0238">DNA-binding</keyword>
<dbReference type="PRINTS" id="PR00035">
    <property type="entry name" value="HTHGNTR"/>
</dbReference>
<dbReference type="PANTHER" id="PTHR44846">
    <property type="entry name" value="MANNOSYL-D-GLYCERATE TRANSPORT/METABOLISM SYSTEM REPRESSOR MNGR-RELATED"/>
    <property type="match status" value="1"/>
</dbReference>
<dbReference type="Gene3D" id="1.10.10.10">
    <property type="entry name" value="Winged helix-like DNA-binding domain superfamily/Winged helix DNA-binding domain"/>
    <property type="match status" value="1"/>
</dbReference>
<dbReference type="RefSeq" id="WP_377257346.1">
    <property type="nucleotide sequence ID" value="NZ_JBHMAA010000007.1"/>
</dbReference>
<evidence type="ECO:0000256" key="2">
    <source>
        <dbReference type="ARBA" id="ARBA00023125"/>
    </source>
</evidence>
<dbReference type="InterPro" id="IPR000524">
    <property type="entry name" value="Tscrpt_reg_HTH_GntR"/>
</dbReference>
<dbReference type="CDD" id="cd07377">
    <property type="entry name" value="WHTH_GntR"/>
    <property type="match status" value="1"/>
</dbReference>
<feature type="domain" description="HTH gntR-type" evidence="4">
    <location>
        <begin position="9"/>
        <end position="77"/>
    </location>
</feature>
<keyword evidence="1" id="KW-0805">Transcription regulation</keyword>
<proteinExistence type="predicted"/>
<evidence type="ECO:0000313" key="5">
    <source>
        <dbReference type="EMBL" id="MFB9948254.1"/>
    </source>
</evidence>
<reference evidence="5 6" key="1">
    <citation type="submission" date="2024-09" db="EMBL/GenBank/DDBJ databases">
        <authorList>
            <person name="Sun Q."/>
            <person name="Mori K."/>
        </authorList>
    </citation>
    <scope>NUCLEOTIDE SEQUENCE [LARGE SCALE GENOMIC DNA]</scope>
    <source>
        <strain evidence="5 6">TBRC 4938</strain>
    </source>
</reference>
<dbReference type="Pfam" id="PF07702">
    <property type="entry name" value="UTRA"/>
    <property type="match status" value="1"/>
</dbReference>
<dbReference type="PROSITE" id="PS50949">
    <property type="entry name" value="HTH_GNTR"/>
    <property type="match status" value="1"/>
</dbReference>
<accession>A0ABV6ACA0</accession>
<evidence type="ECO:0000313" key="6">
    <source>
        <dbReference type="Proteomes" id="UP001589692"/>
    </source>
</evidence>